<keyword evidence="2" id="KW-1185">Reference proteome</keyword>
<evidence type="ECO:0000313" key="2">
    <source>
        <dbReference type="Proteomes" id="UP001237642"/>
    </source>
</evidence>
<dbReference type="EMBL" id="JAUIZM010000003">
    <property type="protein sequence ID" value="KAK1393602.1"/>
    <property type="molecule type" value="Genomic_DNA"/>
</dbReference>
<dbReference type="Proteomes" id="UP001237642">
    <property type="component" value="Unassembled WGS sequence"/>
</dbReference>
<dbReference type="AlphaFoldDB" id="A0AAD8N2N8"/>
<reference evidence="1" key="2">
    <citation type="submission" date="2023-05" db="EMBL/GenBank/DDBJ databases">
        <authorList>
            <person name="Schelkunov M.I."/>
        </authorList>
    </citation>
    <scope>NUCLEOTIDE SEQUENCE</scope>
    <source>
        <strain evidence="1">Hsosn_3</strain>
        <tissue evidence="1">Leaf</tissue>
    </source>
</reference>
<protein>
    <submittedName>
        <fullName evidence="1">Uncharacterized protein</fullName>
    </submittedName>
</protein>
<dbReference type="InterPro" id="IPR016024">
    <property type="entry name" value="ARM-type_fold"/>
</dbReference>
<sequence>MLRCNKMYLTRSNSKRETINQLTHNITTGYQLEIEKYTKELGEMIMTDLRRAAAPEEHFYKLLVEFLCDDRNPVLQVNVVYILLPVIAYTNNREMVIKYIEPSMMGKLLCSKDVNLRVQVLWFLRSIVLAFSNGPDIKIKPMIEETLESITFLINEHSPDGELRTKVK</sequence>
<comment type="caution">
    <text evidence="1">The sequence shown here is derived from an EMBL/GenBank/DDBJ whole genome shotgun (WGS) entry which is preliminary data.</text>
</comment>
<organism evidence="1 2">
    <name type="scientific">Heracleum sosnowskyi</name>
    <dbReference type="NCBI Taxonomy" id="360622"/>
    <lineage>
        <taxon>Eukaryota</taxon>
        <taxon>Viridiplantae</taxon>
        <taxon>Streptophyta</taxon>
        <taxon>Embryophyta</taxon>
        <taxon>Tracheophyta</taxon>
        <taxon>Spermatophyta</taxon>
        <taxon>Magnoliopsida</taxon>
        <taxon>eudicotyledons</taxon>
        <taxon>Gunneridae</taxon>
        <taxon>Pentapetalae</taxon>
        <taxon>asterids</taxon>
        <taxon>campanulids</taxon>
        <taxon>Apiales</taxon>
        <taxon>Apiaceae</taxon>
        <taxon>Apioideae</taxon>
        <taxon>apioid superclade</taxon>
        <taxon>Tordylieae</taxon>
        <taxon>Tordyliinae</taxon>
        <taxon>Heracleum</taxon>
    </lineage>
</organism>
<accession>A0AAD8N2N8</accession>
<reference evidence="1" key="1">
    <citation type="submission" date="2023-02" db="EMBL/GenBank/DDBJ databases">
        <title>Genome of toxic invasive species Heracleum sosnowskyi carries increased number of genes despite the absence of recent whole-genome duplications.</title>
        <authorList>
            <person name="Schelkunov M."/>
            <person name="Shtratnikova V."/>
            <person name="Makarenko M."/>
            <person name="Klepikova A."/>
            <person name="Omelchenko D."/>
            <person name="Novikova G."/>
            <person name="Obukhova E."/>
            <person name="Bogdanov V."/>
            <person name="Penin A."/>
            <person name="Logacheva M."/>
        </authorList>
    </citation>
    <scope>NUCLEOTIDE SEQUENCE</scope>
    <source>
        <strain evidence="1">Hsosn_3</strain>
        <tissue evidence="1">Leaf</tissue>
    </source>
</reference>
<dbReference type="SUPFAM" id="SSF48371">
    <property type="entry name" value="ARM repeat"/>
    <property type="match status" value="1"/>
</dbReference>
<proteinExistence type="predicted"/>
<gene>
    <name evidence="1" type="ORF">POM88_012658</name>
</gene>
<evidence type="ECO:0000313" key="1">
    <source>
        <dbReference type="EMBL" id="KAK1393602.1"/>
    </source>
</evidence>
<name>A0AAD8N2N8_9APIA</name>